<gene>
    <name evidence="1" type="ORF">ACFPPB_08170</name>
</gene>
<dbReference type="RefSeq" id="WP_377326174.1">
    <property type="nucleotide sequence ID" value="NZ_JBHSNG010000006.1"/>
</dbReference>
<accession>A0ABW0SVL7</accession>
<proteinExistence type="predicted"/>
<name>A0ABW0SVL7_9GAMM</name>
<dbReference type="EMBL" id="JBHSNG010000006">
    <property type="protein sequence ID" value="MFC5581082.1"/>
    <property type="molecule type" value="Genomic_DNA"/>
</dbReference>
<keyword evidence="2" id="KW-1185">Reference proteome</keyword>
<organism evidence="1 2">
    <name type="scientific">Rhodanobacter terrae</name>
    <dbReference type="NCBI Taxonomy" id="418647"/>
    <lineage>
        <taxon>Bacteria</taxon>
        <taxon>Pseudomonadati</taxon>
        <taxon>Pseudomonadota</taxon>
        <taxon>Gammaproteobacteria</taxon>
        <taxon>Lysobacterales</taxon>
        <taxon>Rhodanobacteraceae</taxon>
        <taxon>Rhodanobacter</taxon>
    </lineage>
</organism>
<protein>
    <recommendedName>
        <fullName evidence="3">Type 1 fimbrial protein</fullName>
    </recommendedName>
</protein>
<evidence type="ECO:0000313" key="1">
    <source>
        <dbReference type="EMBL" id="MFC5581082.1"/>
    </source>
</evidence>
<comment type="caution">
    <text evidence="1">The sequence shown here is derived from an EMBL/GenBank/DDBJ whole genome shotgun (WGS) entry which is preliminary data.</text>
</comment>
<sequence length="108" mass="11553">MTVFASPPVNAASGWMTFSGAIAEPTCDTAAAVDMRASIDRSRTDAGARRLTCGKPGGAKNIAPTTYRLIVVHLSNTVSDPALKYFDAYVKADRPGMEDPLLLTRTYE</sequence>
<evidence type="ECO:0000313" key="2">
    <source>
        <dbReference type="Proteomes" id="UP001596111"/>
    </source>
</evidence>
<dbReference type="Proteomes" id="UP001596111">
    <property type="component" value="Unassembled WGS sequence"/>
</dbReference>
<evidence type="ECO:0008006" key="3">
    <source>
        <dbReference type="Google" id="ProtNLM"/>
    </source>
</evidence>
<reference evidence="2" key="1">
    <citation type="journal article" date="2019" name="Int. J. Syst. Evol. Microbiol.">
        <title>The Global Catalogue of Microorganisms (GCM) 10K type strain sequencing project: providing services to taxonomists for standard genome sequencing and annotation.</title>
        <authorList>
            <consortium name="The Broad Institute Genomics Platform"/>
            <consortium name="The Broad Institute Genome Sequencing Center for Infectious Disease"/>
            <person name="Wu L."/>
            <person name="Ma J."/>
        </authorList>
    </citation>
    <scope>NUCLEOTIDE SEQUENCE [LARGE SCALE GENOMIC DNA]</scope>
    <source>
        <strain evidence="2">CGMCC 1.13587</strain>
    </source>
</reference>